<dbReference type="KEGG" id="dde:Dde_0398"/>
<name>Q316E7_OLEA2</name>
<dbReference type="GO" id="GO:0050660">
    <property type="term" value="F:flavin adenine dinucleotide binding"/>
    <property type="evidence" value="ECO:0007669"/>
    <property type="project" value="InterPro"/>
</dbReference>
<comment type="cofactor">
    <cofactor evidence="14">
        <name>Mg(2+)</name>
        <dbReference type="ChEBI" id="CHEBI:18420"/>
    </cofactor>
    <text evidence="14">Binds 1 Mg(2+) ion per subunit.</text>
</comment>
<keyword evidence="9" id="KW-0274">FAD</keyword>
<evidence type="ECO:0000256" key="7">
    <source>
        <dbReference type="ARBA" id="ARBA00022679"/>
    </source>
</evidence>
<feature type="compositionally biased region" description="Basic and acidic residues" evidence="15">
    <location>
        <begin position="1"/>
        <end position="12"/>
    </location>
</feature>
<dbReference type="EC" id="2.2.1.6" evidence="4 14"/>
<dbReference type="CDD" id="cd07035">
    <property type="entry name" value="TPP_PYR_POX_like"/>
    <property type="match status" value="1"/>
</dbReference>
<comment type="pathway">
    <text evidence="1 14">Amino-acid biosynthesis; L-isoleucine biosynthesis; L-isoleucine from 2-oxobutanoate: step 1/4.</text>
</comment>
<dbReference type="GO" id="GO:0000287">
    <property type="term" value="F:magnesium ion binding"/>
    <property type="evidence" value="ECO:0007669"/>
    <property type="project" value="UniProtKB-UniRule"/>
</dbReference>
<keyword evidence="20" id="KW-1185">Reference proteome</keyword>
<evidence type="ECO:0000256" key="8">
    <source>
        <dbReference type="ARBA" id="ARBA00022723"/>
    </source>
</evidence>
<feature type="domain" description="Thiamine pyrophosphate enzyme central" evidence="16">
    <location>
        <begin position="235"/>
        <end position="367"/>
    </location>
</feature>
<dbReference type="UniPathway" id="UPA00047">
    <property type="reaction ID" value="UER00055"/>
</dbReference>
<comment type="cofactor">
    <cofactor evidence="14">
        <name>thiamine diphosphate</name>
        <dbReference type="ChEBI" id="CHEBI:58937"/>
    </cofactor>
    <text evidence="14">Binds 1 thiamine pyrophosphate per subunit.</text>
</comment>
<evidence type="ECO:0000256" key="12">
    <source>
        <dbReference type="ARBA" id="ARBA00023304"/>
    </source>
</evidence>
<evidence type="ECO:0000256" key="10">
    <source>
        <dbReference type="ARBA" id="ARBA00022842"/>
    </source>
</evidence>
<dbReference type="GO" id="GO:0030976">
    <property type="term" value="F:thiamine pyrophosphate binding"/>
    <property type="evidence" value="ECO:0007669"/>
    <property type="project" value="UniProtKB-UniRule"/>
</dbReference>
<feature type="domain" description="Thiamine pyrophosphate enzyme TPP-binding" evidence="17">
    <location>
        <begin position="423"/>
        <end position="571"/>
    </location>
</feature>
<dbReference type="UniPathway" id="UPA00049">
    <property type="reaction ID" value="UER00059"/>
</dbReference>
<comment type="catalytic activity">
    <reaction evidence="13 14">
        <text>2 pyruvate + H(+) = (2S)-2-acetolactate + CO2</text>
        <dbReference type="Rhea" id="RHEA:25249"/>
        <dbReference type="ChEBI" id="CHEBI:15361"/>
        <dbReference type="ChEBI" id="CHEBI:15378"/>
        <dbReference type="ChEBI" id="CHEBI:16526"/>
        <dbReference type="ChEBI" id="CHEBI:58476"/>
        <dbReference type="EC" id="2.2.1.6"/>
    </reaction>
</comment>
<proteinExistence type="inferred from homology"/>
<evidence type="ECO:0000259" key="18">
    <source>
        <dbReference type="Pfam" id="PF02776"/>
    </source>
</evidence>
<dbReference type="HOGENOM" id="CLU_013748_1_2_7"/>
<evidence type="ECO:0000259" key="16">
    <source>
        <dbReference type="Pfam" id="PF00205"/>
    </source>
</evidence>
<dbReference type="InterPro" id="IPR011766">
    <property type="entry name" value="TPP_enzyme_TPP-bd"/>
</dbReference>
<reference evidence="19 20" key="1">
    <citation type="journal article" date="2011" name="J. Bacteriol.">
        <title>Complete genome sequence and updated annotation of Desulfovibrio alaskensis G20.</title>
        <authorList>
            <person name="Hauser L.J."/>
            <person name="Land M.L."/>
            <person name="Brown S.D."/>
            <person name="Larimer F."/>
            <person name="Keller K.L."/>
            <person name="Rapp-Giles B.J."/>
            <person name="Price M.N."/>
            <person name="Lin M."/>
            <person name="Bruce D.C."/>
            <person name="Detter J.C."/>
            <person name="Tapia R."/>
            <person name="Han C.S."/>
            <person name="Goodwin L.A."/>
            <person name="Cheng J.F."/>
            <person name="Pitluck S."/>
            <person name="Copeland A."/>
            <person name="Lucas S."/>
            <person name="Nolan M."/>
            <person name="Lapidus A.L."/>
            <person name="Palumbo A.V."/>
            <person name="Wall J.D."/>
        </authorList>
    </citation>
    <scope>NUCLEOTIDE SEQUENCE [LARGE SCALE GENOMIC DNA]</scope>
    <source>
        <strain evidence="20">ATCC BAA 1058 / DSM 17464 / G20</strain>
    </source>
</reference>
<evidence type="ECO:0000313" key="19">
    <source>
        <dbReference type="EMBL" id="ABB37199.1"/>
    </source>
</evidence>
<keyword evidence="12 14" id="KW-0100">Branched-chain amino acid biosynthesis</keyword>
<comment type="similarity">
    <text evidence="3 14">Belongs to the TPP enzyme family.</text>
</comment>
<evidence type="ECO:0000259" key="17">
    <source>
        <dbReference type="Pfam" id="PF02775"/>
    </source>
</evidence>
<dbReference type="eggNOG" id="COG0028">
    <property type="taxonomic scope" value="Bacteria"/>
</dbReference>
<evidence type="ECO:0000256" key="3">
    <source>
        <dbReference type="ARBA" id="ARBA00007812"/>
    </source>
</evidence>
<dbReference type="InterPro" id="IPR045229">
    <property type="entry name" value="TPP_enz"/>
</dbReference>
<keyword evidence="7 14" id="KW-0808">Transferase</keyword>
<dbReference type="InterPro" id="IPR012000">
    <property type="entry name" value="Thiamin_PyroP_enz_cen_dom"/>
</dbReference>
<evidence type="ECO:0000256" key="13">
    <source>
        <dbReference type="ARBA" id="ARBA00048670"/>
    </source>
</evidence>
<keyword evidence="11 14" id="KW-0786">Thiamine pyrophosphate</keyword>
<protein>
    <recommendedName>
        <fullName evidence="4 14">Acetolactate synthase</fullName>
        <ecNumber evidence="4 14">2.2.1.6</ecNumber>
    </recommendedName>
</protein>
<dbReference type="SUPFAM" id="SSF52518">
    <property type="entry name" value="Thiamin diphosphate-binding fold (THDP-binding)"/>
    <property type="match status" value="2"/>
</dbReference>
<keyword evidence="10 14" id="KW-0460">Magnesium</keyword>
<dbReference type="GO" id="GO:0005948">
    <property type="term" value="C:acetolactate synthase complex"/>
    <property type="evidence" value="ECO:0007669"/>
    <property type="project" value="TreeGrafter"/>
</dbReference>
<dbReference type="InterPro" id="IPR039368">
    <property type="entry name" value="AHAS_TPP"/>
</dbReference>
<dbReference type="GO" id="GO:0009097">
    <property type="term" value="P:isoleucine biosynthetic process"/>
    <property type="evidence" value="ECO:0007669"/>
    <property type="project" value="UniProtKB-UniPathway"/>
</dbReference>
<evidence type="ECO:0000256" key="11">
    <source>
        <dbReference type="ARBA" id="ARBA00023052"/>
    </source>
</evidence>
<dbReference type="FunFam" id="3.40.50.970:FF:000007">
    <property type="entry name" value="Acetolactate synthase"/>
    <property type="match status" value="1"/>
</dbReference>
<comment type="pathway">
    <text evidence="2 14">Amino-acid biosynthesis; L-valine biosynthesis; L-valine from pyruvate: step 1/4.</text>
</comment>
<sequence>MSRSRSRDHAAEARPSAGKAAMHGSKTQCPAPEKQQPAARPERMTGAAAVVRMLERQGVRHVAGIPGGASLPLYDALAARGSIRHILTRHEQAAGFIAQGMARATGVPAVCLATSGPGATNILTALADAKLDSVPVVCITGQVPTTLIGTDAFQEVDTYGMSIPVTKHNFLVRTAQELLSVIPEAFRIAASGRPGPVLVDIPRDVQLATLEIDSWPGPGLPDAPLMPDMEDVVGAAAMIDEAERPLMYLGGGVISSGAAPAARRIAEKAGIPVAMTLMGLGAVPSEHPLSLGMLGMHAARCTNMAMEECDLLIVAGARFDDRATGRVDSFCPRARVIHIDIDASELDKIRSAHLGIQGDVRATLEALEPLVAPCARENWLHRVEELRNGWGLDLPRTDDPVSPYGMILRTAEIVGPEAVVTTDVGQHQMRTAQAYPFSRPRQWLTSGGLGTMGFGLPAAIGAALACPERTVVCFTGDGSLQMNIQELATAVEQRCNIKIILANNNALGLVQQLQNLFFERRVFATDYSVQVDFVRIAEGFGMPAVDLGASRDPLGMLEAALTTAGPCLVNIPVAVSESVFPMVPPGAANTEMIEGDGHDRTEAAA</sequence>
<feature type="region of interest" description="Disordered" evidence="15">
    <location>
        <begin position="1"/>
        <end position="45"/>
    </location>
</feature>
<dbReference type="GO" id="GO:0003984">
    <property type="term" value="F:acetolactate synthase activity"/>
    <property type="evidence" value="ECO:0007669"/>
    <property type="project" value="UniProtKB-EC"/>
</dbReference>
<dbReference type="InterPro" id="IPR000399">
    <property type="entry name" value="TPP-bd_CS"/>
</dbReference>
<evidence type="ECO:0000256" key="4">
    <source>
        <dbReference type="ARBA" id="ARBA00013145"/>
    </source>
</evidence>
<dbReference type="Gene3D" id="3.40.50.970">
    <property type="match status" value="2"/>
</dbReference>
<dbReference type="NCBIfam" id="NF006016">
    <property type="entry name" value="PRK08155.1"/>
    <property type="match status" value="1"/>
</dbReference>
<dbReference type="Pfam" id="PF02775">
    <property type="entry name" value="TPP_enzyme_C"/>
    <property type="match status" value="1"/>
</dbReference>
<dbReference type="CDD" id="cd02015">
    <property type="entry name" value="TPP_AHAS"/>
    <property type="match status" value="1"/>
</dbReference>
<dbReference type="Pfam" id="PF00205">
    <property type="entry name" value="TPP_enzyme_M"/>
    <property type="match status" value="1"/>
</dbReference>
<dbReference type="Proteomes" id="UP000002710">
    <property type="component" value="Chromosome"/>
</dbReference>
<evidence type="ECO:0000256" key="9">
    <source>
        <dbReference type="ARBA" id="ARBA00022827"/>
    </source>
</evidence>
<dbReference type="InterPro" id="IPR029061">
    <property type="entry name" value="THDP-binding"/>
</dbReference>
<evidence type="ECO:0000256" key="1">
    <source>
        <dbReference type="ARBA" id="ARBA00004974"/>
    </source>
</evidence>
<dbReference type="PROSITE" id="PS00187">
    <property type="entry name" value="TPP_ENZYMES"/>
    <property type="match status" value="1"/>
</dbReference>
<dbReference type="PANTHER" id="PTHR18968">
    <property type="entry name" value="THIAMINE PYROPHOSPHATE ENZYMES"/>
    <property type="match status" value="1"/>
</dbReference>
<dbReference type="Gene3D" id="3.40.50.1220">
    <property type="entry name" value="TPP-binding domain"/>
    <property type="match status" value="1"/>
</dbReference>
<dbReference type="PANTHER" id="PTHR18968:SF170">
    <property type="entry name" value="ACETOLACTATE SYNTHASE ISOZYME 1 LARGE SUBUNIT"/>
    <property type="match status" value="1"/>
</dbReference>
<evidence type="ECO:0000256" key="14">
    <source>
        <dbReference type="RuleBase" id="RU003591"/>
    </source>
</evidence>
<dbReference type="FunFam" id="3.40.50.970:FF:000016">
    <property type="entry name" value="Acetolactate synthase"/>
    <property type="match status" value="1"/>
</dbReference>
<organism evidence="19 20">
    <name type="scientific">Oleidesulfovibrio alaskensis (strain ATCC BAA-1058 / DSM 17464 / G20)</name>
    <name type="common">Desulfovibrio alaskensis</name>
    <dbReference type="NCBI Taxonomy" id="207559"/>
    <lineage>
        <taxon>Bacteria</taxon>
        <taxon>Pseudomonadati</taxon>
        <taxon>Thermodesulfobacteriota</taxon>
        <taxon>Desulfovibrionia</taxon>
        <taxon>Desulfovibrionales</taxon>
        <taxon>Desulfovibrionaceae</taxon>
        <taxon>Oleidesulfovibrio</taxon>
    </lineage>
</organism>
<keyword evidence="8 14" id="KW-0479">Metal-binding</keyword>
<evidence type="ECO:0000256" key="6">
    <source>
        <dbReference type="ARBA" id="ARBA00022630"/>
    </source>
</evidence>
<gene>
    <name evidence="19" type="ordered locus">Dde_0398</name>
</gene>
<dbReference type="InterPro" id="IPR012846">
    <property type="entry name" value="Acetolactate_synth_lsu"/>
</dbReference>
<evidence type="ECO:0000313" key="20">
    <source>
        <dbReference type="Proteomes" id="UP000002710"/>
    </source>
</evidence>
<feature type="domain" description="Thiamine pyrophosphate enzyme N-terminal TPP-binding" evidence="18">
    <location>
        <begin position="44"/>
        <end position="160"/>
    </location>
</feature>
<dbReference type="FunFam" id="3.40.50.1220:FF:000008">
    <property type="entry name" value="Acetolactate synthase"/>
    <property type="match status" value="1"/>
</dbReference>
<keyword evidence="5 14" id="KW-0028">Amino-acid biosynthesis</keyword>
<dbReference type="RefSeq" id="WP_011366534.1">
    <property type="nucleotide sequence ID" value="NC_007519.1"/>
</dbReference>
<dbReference type="EMBL" id="CP000112">
    <property type="protein sequence ID" value="ABB37199.1"/>
    <property type="molecule type" value="Genomic_DNA"/>
</dbReference>
<accession>Q316E7</accession>
<evidence type="ECO:0000256" key="15">
    <source>
        <dbReference type="SAM" id="MobiDB-lite"/>
    </source>
</evidence>
<dbReference type="GO" id="GO:0009099">
    <property type="term" value="P:L-valine biosynthetic process"/>
    <property type="evidence" value="ECO:0007669"/>
    <property type="project" value="UniProtKB-UniPathway"/>
</dbReference>
<dbReference type="InterPro" id="IPR012001">
    <property type="entry name" value="Thiamin_PyroP_enz_TPP-bd_dom"/>
</dbReference>
<dbReference type="SUPFAM" id="SSF52467">
    <property type="entry name" value="DHS-like NAD/FAD-binding domain"/>
    <property type="match status" value="1"/>
</dbReference>
<dbReference type="InterPro" id="IPR029035">
    <property type="entry name" value="DHS-like_NAD/FAD-binding_dom"/>
</dbReference>
<dbReference type="STRING" id="207559.Dde_0398"/>
<dbReference type="AlphaFoldDB" id="Q316E7"/>
<dbReference type="Pfam" id="PF02776">
    <property type="entry name" value="TPP_enzyme_N"/>
    <property type="match status" value="1"/>
</dbReference>
<dbReference type="NCBIfam" id="TIGR00118">
    <property type="entry name" value="acolac_lg"/>
    <property type="match status" value="1"/>
</dbReference>
<keyword evidence="6" id="KW-0285">Flavoprotein</keyword>
<evidence type="ECO:0000256" key="2">
    <source>
        <dbReference type="ARBA" id="ARBA00005025"/>
    </source>
</evidence>
<evidence type="ECO:0000256" key="5">
    <source>
        <dbReference type="ARBA" id="ARBA00022605"/>
    </source>
</evidence>